<feature type="domain" description="Activator of Hsp90 ATPase homologue 1/2-like C-terminal" evidence="2">
    <location>
        <begin position="22"/>
        <end position="157"/>
    </location>
</feature>
<reference evidence="3 4" key="1">
    <citation type="journal article" date="2023" name="Genome Announc.">
        <title>Pan-Genome Analyses of the Genus Cohnella and Proposal of the Novel Species Cohnella silvisoli sp. nov., Isolated from Forest Soil.</title>
        <authorList>
            <person name="Wang C."/>
            <person name="Mao L."/>
            <person name="Bao G."/>
            <person name="Zhu H."/>
        </authorList>
    </citation>
    <scope>NUCLEOTIDE SEQUENCE [LARGE SCALE GENOMIC DNA]</scope>
    <source>
        <strain evidence="3 4">NL03-T5-1</strain>
    </source>
</reference>
<comment type="caution">
    <text evidence="3">The sequence shown here is derived from an EMBL/GenBank/DDBJ whole genome shotgun (WGS) entry which is preliminary data.</text>
</comment>
<evidence type="ECO:0000256" key="1">
    <source>
        <dbReference type="ARBA" id="ARBA00006817"/>
    </source>
</evidence>
<dbReference type="InterPro" id="IPR013538">
    <property type="entry name" value="ASHA1/2-like_C"/>
</dbReference>
<accession>A0ABV1KPB3</accession>
<dbReference type="Gene3D" id="3.30.530.20">
    <property type="match status" value="1"/>
</dbReference>
<gene>
    <name evidence="3" type="ORF">QJS35_05795</name>
</gene>
<keyword evidence="4" id="KW-1185">Reference proteome</keyword>
<comment type="similarity">
    <text evidence="1">Belongs to the AHA1 family.</text>
</comment>
<sequence length="169" mass="19478">MTENKVTTDTKSLEIIIERVYNVPREIVWEGWTRPEYVAAWWGPDRFSLPVCEIDLQKGGVYRFVSRGQDGLEYPFTGVYLEVTKPERLVYTQIFDMEPFSSQEATVTVTFEKTEDGNTKFTSKMKFTTLEEFETAIASGMEAGAIESMDRLARLLETLIKEAEENKYV</sequence>
<evidence type="ECO:0000259" key="2">
    <source>
        <dbReference type="Pfam" id="PF08327"/>
    </source>
</evidence>
<evidence type="ECO:0000313" key="3">
    <source>
        <dbReference type="EMBL" id="MEQ4481904.1"/>
    </source>
</evidence>
<protein>
    <submittedName>
        <fullName evidence="3">SRPBCC domain-containing protein</fullName>
    </submittedName>
</protein>
<organism evidence="3 4">
    <name type="scientific">Cohnella silvisoli</name>
    <dbReference type="NCBI Taxonomy" id="2873699"/>
    <lineage>
        <taxon>Bacteria</taxon>
        <taxon>Bacillati</taxon>
        <taxon>Bacillota</taxon>
        <taxon>Bacilli</taxon>
        <taxon>Bacillales</taxon>
        <taxon>Paenibacillaceae</taxon>
        <taxon>Cohnella</taxon>
    </lineage>
</organism>
<proteinExistence type="inferred from homology"/>
<evidence type="ECO:0000313" key="4">
    <source>
        <dbReference type="Proteomes" id="UP001493487"/>
    </source>
</evidence>
<dbReference type="Proteomes" id="UP001493487">
    <property type="component" value="Unassembled WGS sequence"/>
</dbReference>
<dbReference type="InterPro" id="IPR023393">
    <property type="entry name" value="START-like_dom_sf"/>
</dbReference>
<dbReference type="EMBL" id="JASKHM010000002">
    <property type="protein sequence ID" value="MEQ4481904.1"/>
    <property type="molecule type" value="Genomic_DNA"/>
</dbReference>
<dbReference type="Pfam" id="PF08327">
    <property type="entry name" value="AHSA1"/>
    <property type="match status" value="1"/>
</dbReference>
<dbReference type="SUPFAM" id="SSF55961">
    <property type="entry name" value="Bet v1-like"/>
    <property type="match status" value="1"/>
</dbReference>
<name>A0ABV1KPB3_9BACL</name>
<dbReference type="RefSeq" id="WP_232189332.1">
    <property type="nucleotide sequence ID" value="NZ_JAIOAP010000019.1"/>
</dbReference>